<dbReference type="PROSITE" id="PS51688">
    <property type="entry name" value="ICA"/>
    <property type="match status" value="1"/>
</dbReference>
<evidence type="ECO:0000313" key="5">
    <source>
        <dbReference type="Proteomes" id="UP000033804"/>
    </source>
</evidence>
<evidence type="ECO:0000313" key="4">
    <source>
        <dbReference type="EMBL" id="AKE44762.1"/>
    </source>
</evidence>
<keyword evidence="2" id="KW-0946">Virion</keyword>
<name>A0A0F6R513_9CAUD</name>
<dbReference type="Proteomes" id="UP000033804">
    <property type="component" value="Segment"/>
</dbReference>
<evidence type="ECO:0000256" key="1">
    <source>
        <dbReference type="ARBA" id="ARBA00004328"/>
    </source>
</evidence>
<evidence type="ECO:0000259" key="3">
    <source>
        <dbReference type="PROSITE" id="PS51688"/>
    </source>
</evidence>
<dbReference type="KEGG" id="vg:26517814"/>
<organism evidence="4 5">
    <name type="scientific">Sinorhizobium phage phiM9</name>
    <dbReference type="NCBI Taxonomy" id="1636182"/>
    <lineage>
        <taxon>Viruses</taxon>
        <taxon>Duplodnaviria</taxon>
        <taxon>Heunggongvirae</taxon>
        <taxon>Uroviricota</taxon>
        <taxon>Caudoviricetes</taxon>
        <taxon>Pootjesviridae</taxon>
        <taxon>Emnonavirus</taxon>
        <taxon>Emnonavirus phiM9</taxon>
    </lineage>
</organism>
<reference evidence="4 5" key="1">
    <citation type="journal article" date="2015" name="J. Virol.">
        <title>Sinorhizobium meliloti Phage ?M9 Defines a New Group of T4 Superfamily Phages with Unusual Genomic Features but a Common T=16 Capsid.</title>
        <authorList>
            <person name="Johnson M.C."/>
            <person name="Tatum K.B."/>
            <person name="Lynn J.S."/>
            <person name="Brewer T.E."/>
            <person name="Lu S."/>
            <person name="Washburn B.K."/>
            <person name="Stroupe M.E."/>
            <person name="Jones K.M."/>
        </authorList>
    </citation>
    <scope>NUCLEOTIDE SEQUENCE [LARGE SCALE GENOMIC DNA]</scope>
</reference>
<dbReference type="EMBL" id="KP881232">
    <property type="protein sequence ID" value="AKE44762.1"/>
    <property type="molecule type" value="Genomic_DNA"/>
</dbReference>
<dbReference type="RefSeq" id="YP_009189516.1">
    <property type="nucleotide sequence ID" value="NC_028676.1"/>
</dbReference>
<gene>
    <name evidence="4" type="ORF">Sm_phiM9_134</name>
</gene>
<reference evidence="5" key="2">
    <citation type="submission" date="2015-03" db="EMBL/GenBank/DDBJ databases">
        <title>The genome and structure of Sinorhizobium meliloti phage phiM9.</title>
        <authorList>
            <person name="Johnson M.C."/>
            <person name="Tatum K.B."/>
            <person name="Lynn J.S."/>
            <person name="Brewer T.E."/>
            <person name="Washburn B.K."/>
            <person name="Stroupe M.E."/>
            <person name="Jones K.M."/>
        </authorList>
    </citation>
    <scope>NUCLEOTIDE SEQUENCE [LARGE SCALE GENOMIC DNA]</scope>
</reference>
<sequence length="596" mass="63032">MVDSTPISLINPGATTVGDAVSSANSAFLRIKEQADAINGLLVDVGDKDALTTDAKASLVEAINELVTRFNNGFLLSDVTGLLENLDTTNKTNLVSALNEVYGDLGNVDSLSTTDKSSVVAAINEIVSGSSGVGNLQNLSTTDKTSVVAAVNEIVAGIGSFSNLTDYQDVISAVNDLVGNMGVLTELTTNTKTNLVEAINEVVSRYGDFVSRDGSVSFTGNLDIGNNKIVNVSAGTGPSDVAIVGQLLDVVKLGDIDSLNTSTKENAVLAINELVTSIGSLNLLTTTDKDSIVEAINELVANAGYQDMQIKLSDLSIVKFGGSVGTDHDQIFDFRSSTATGATEYDFRIIRKATQNADAQLINNGSGYIYLSTKDVVGITDRIRIGDDDTNPLHVRVGGAWTPVATGGQSLPLAGGTLTGPIGFNKTLSGNNPLIDLMQNYVIHSENEASYSGATSRLWFTGPLTGEVHFGPKTPGENLKGVEFKTDRLDVTGEIFSSSDITLLSDETVKTNITTIPSGLKSVQAMRGVHYTKDGKFSTGVIAQEMQKVAPELVKETPDGLLAVNYSQTVGYLIEAIKELSDEVRWLQKEIEELRG</sequence>
<keyword evidence="2" id="KW-1227">Viral tail protein</keyword>
<dbReference type="OrthoDB" id="94at10239"/>
<dbReference type="Pfam" id="PF13884">
    <property type="entry name" value="Peptidase_S74"/>
    <property type="match status" value="1"/>
</dbReference>
<comment type="subcellular location">
    <subcellularLocation>
        <location evidence="1">Virion</location>
    </subcellularLocation>
</comment>
<dbReference type="GO" id="GO:0098015">
    <property type="term" value="C:virus tail"/>
    <property type="evidence" value="ECO:0007669"/>
    <property type="project" value="UniProtKB-KW"/>
</dbReference>
<protein>
    <recommendedName>
        <fullName evidence="3">Peptidase S74 domain-containing protein</fullName>
    </recommendedName>
</protein>
<accession>A0A0F6R513</accession>
<keyword evidence="5" id="KW-1185">Reference proteome</keyword>
<proteinExistence type="predicted"/>
<evidence type="ECO:0000256" key="2">
    <source>
        <dbReference type="ARBA" id="ARBA00022732"/>
    </source>
</evidence>
<dbReference type="InterPro" id="IPR030392">
    <property type="entry name" value="S74_ICA"/>
</dbReference>
<feature type="domain" description="Peptidase S74" evidence="3">
    <location>
        <begin position="505"/>
        <end position="591"/>
    </location>
</feature>
<dbReference type="GeneID" id="26517814"/>